<dbReference type="GO" id="GO:0046872">
    <property type="term" value="F:metal ion binding"/>
    <property type="evidence" value="ECO:0007669"/>
    <property type="project" value="UniProtKB-KW"/>
</dbReference>
<dbReference type="PANTHER" id="PTHR35848:SF9">
    <property type="entry name" value="SLL1358 PROTEIN"/>
    <property type="match status" value="1"/>
</dbReference>
<sequence length="130" mass="14337">MGYHLIDAADLDQWDDRPTDVRSLSVAAGYDYQDSKLGLRVYELSPGEQSGLSYHYHDEQIEAFYVLNGTLHVETPDEEYVVEADQALFVDPGSPQRAFNPESADGPVRVLAIGAPSVDDAQEYDPSTDA</sequence>
<dbReference type="InterPro" id="IPR011051">
    <property type="entry name" value="RmlC_Cupin_sf"/>
</dbReference>
<gene>
    <name evidence="3" type="ORF">HAPAU_31970</name>
</gene>
<evidence type="ECO:0000313" key="3">
    <source>
        <dbReference type="EMBL" id="KYH24820.1"/>
    </source>
</evidence>
<dbReference type="InterPro" id="IPR014710">
    <property type="entry name" value="RmlC-like_jellyroll"/>
</dbReference>
<keyword evidence="1" id="KW-0479">Metal-binding</keyword>
<dbReference type="OrthoDB" id="192542at2157"/>
<dbReference type="InterPro" id="IPR051610">
    <property type="entry name" value="GPI/OXD"/>
</dbReference>
<dbReference type="AlphaFoldDB" id="A0A151AB88"/>
<comment type="caution">
    <text evidence="3">The sequence shown here is derived from an EMBL/GenBank/DDBJ whole genome shotgun (WGS) entry which is preliminary data.</text>
</comment>
<dbReference type="CDD" id="cd02208">
    <property type="entry name" value="cupin_RmlC-like"/>
    <property type="match status" value="1"/>
</dbReference>
<dbReference type="Pfam" id="PF07883">
    <property type="entry name" value="Cupin_2"/>
    <property type="match status" value="1"/>
</dbReference>
<protein>
    <submittedName>
        <fullName evidence="3">Cupin domain protein</fullName>
    </submittedName>
</protein>
<dbReference type="RefSeq" id="WP_066384530.1">
    <property type="nucleotide sequence ID" value="NZ_LTAZ01000012.1"/>
</dbReference>
<dbReference type="PATRIC" id="fig|1008153.3.peg.3345"/>
<evidence type="ECO:0000313" key="4">
    <source>
        <dbReference type="Proteomes" id="UP000075321"/>
    </source>
</evidence>
<evidence type="ECO:0000256" key="1">
    <source>
        <dbReference type="ARBA" id="ARBA00022723"/>
    </source>
</evidence>
<reference evidence="3 4" key="1">
    <citation type="submission" date="2016-02" db="EMBL/GenBank/DDBJ databases">
        <title>Genome sequence of Halalkalicoccus paucihalophilus DSM 24557.</title>
        <authorList>
            <person name="Poehlein A."/>
            <person name="Daniel R."/>
        </authorList>
    </citation>
    <scope>NUCLEOTIDE SEQUENCE [LARGE SCALE GENOMIC DNA]</scope>
    <source>
        <strain evidence="3 4">DSM 24557</strain>
    </source>
</reference>
<proteinExistence type="predicted"/>
<feature type="domain" description="Cupin type-2" evidence="2">
    <location>
        <begin position="41"/>
        <end position="113"/>
    </location>
</feature>
<name>A0A151AB88_9EURY</name>
<organism evidence="3 4">
    <name type="scientific">Halalkalicoccus paucihalophilus</name>
    <dbReference type="NCBI Taxonomy" id="1008153"/>
    <lineage>
        <taxon>Archaea</taxon>
        <taxon>Methanobacteriati</taxon>
        <taxon>Methanobacteriota</taxon>
        <taxon>Stenosarchaea group</taxon>
        <taxon>Halobacteria</taxon>
        <taxon>Halobacteriales</taxon>
        <taxon>Halococcaceae</taxon>
        <taxon>Halalkalicoccus</taxon>
    </lineage>
</organism>
<dbReference type="EMBL" id="LTAZ01000012">
    <property type="protein sequence ID" value="KYH24820.1"/>
    <property type="molecule type" value="Genomic_DNA"/>
</dbReference>
<dbReference type="PANTHER" id="PTHR35848">
    <property type="entry name" value="OXALATE-BINDING PROTEIN"/>
    <property type="match status" value="1"/>
</dbReference>
<accession>A0A151AB88</accession>
<dbReference type="Gene3D" id="2.60.120.10">
    <property type="entry name" value="Jelly Rolls"/>
    <property type="match status" value="1"/>
</dbReference>
<dbReference type="SUPFAM" id="SSF51182">
    <property type="entry name" value="RmlC-like cupins"/>
    <property type="match status" value="1"/>
</dbReference>
<dbReference type="InterPro" id="IPR013096">
    <property type="entry name" value="Cupin_2"/>
</dbReference>
<evidence type="ECO:0000259" key="2">
    <source>
        <dbReference type="Pfam" id="PF07883"/>
    </source>
</evidence>
<keyword evidence="4" id="KW-1185">Reference proteome</keyword>
<dbReference type="Proteomes" id="UP000075321">
    <property type="component" value="Unassembled WGS sequence"/>
</dbReference>